<dbReference type="EMBL" id="JBJHZZ010000001">
    <property type="protein sequence ID" value="MFL0245494.1"/>
    <property type="molecule type" value="Genomic_DNA"/>
</dbReference>
<name>A0ABW8SYD8_9CLOT</name>
<sequence>MLGHKHETADLVSLEAAETLYKDCGVILVVTDGKYIQLGSEER</sequence>
<dbReference type="RefSeq" id="WP_406767955.1">
    <property type="nucleotide sequence ID" value="NZ_JBJHZZ010000001.1"/>
</dbReference>
<organism evidence="1 2">
    <name type="scientific">Candidatus Clostridium stratigraminis</name>
    <dbReference type="NCBI Taxonomy" id="3381661"/>
    <lineage>
        <taxon>Bacteria</taxon>
        <taxon>Bacillati</taxon>
        <taxon>Bacillota</taxon>
        <taxon>Clostridia</taxon>
        <taxon>Eubacteriales</taxon>
        <taxon>Clostridiaceae</taxon>
        <taxon>Clostridium</taxon>
    </lineage>
</organism>
<protein>
    <submittedName>
        <fullName evidence="1">Uncharacterized protein</fullName>
    </submittedName>
</protein>
<reference evidence="1 2" key="1">
    <citation type="submission" date="2024-11" db="EMBL/GenBank/DDBJ databases">
        <authorList>
            <person name="Heng Y.C."/>
            <person name="Lim A.C.H."/>
            <person name="Lee J.K.Y."/>
            <person name="Kittelmann S."/>
        </authorList>
    </citation>
    <scope>NUCLEOTIDE SEQUENCE [LARGE SCALE GENOMIC DNA]</scope>
    <source>
        <strain evidence="1 2">WILCCON 0185</strain>
    </source>
</reference>
<accession>A0ABW8SYD8</accession>
<evidence type="ECO:0000313" key="2">
    <source>
        <dbReference type="Proteomes" id="UP001623591"/>
    </source>
</evidence>
<evidence type="ECO:0000313" key="1">
    <source>
        <dbReference type="EMBL" id="MFL0245494.1"/>
    </source>
</evidence>
<dbReference type="Proteomes" id="UP001623591">
    <property type="component" value="Unassembled WGS sequence"/>
</dbReference>
<keyword evidence="2" id="KW-1185">Reference proteome</keyword>
<proteinExistence type="predicted"/>
<comment type="caution">
    <text evidence="1">The sequence shown here is derived from an EMBL/GenBank/DDBJ whole genome shotgun (WGS) entry which is preliminary data.</text>
</comment>
<gene>
    <name evidence="1" type="ORF">ACJDUG_00705</name>
</gene>